<feature type="transmembrane region" description="Helical" evidence="6">
    <location>
        <begin position="59"/>
        <end position="78"/>
    </location>
</feature>
<keyword evidence="5 6" id="KW-0472">Membrane</keyword>
<protein>
    <recommendedName>
        <fullName evidence="8">Rod shape-determining protein RodA</fullName>
    </recommendedName>
</protein>
<dbReference type="GO" id="GO:0051301">
    <property type="term" value="P:cell division"/>
    <property type="evidence" value="ECO:0007669"/>
    <property type="project" value="InterPro"/>
</dbReference>
<evidence type="ECO:0000256" key="5">
    <source>
        <dbReference type="ARBA" id="ARBA00023136"/>
    </source>
</evidence>
<dbReference type="InterPro" id="IPR001182">
    <property type="entry name" value="FtsW/RodA"/>
</dbReference>
<name>A0A381Q4X7_9ZZZZ</name>
<evidence type="ECO:0000313" key="7">
    <source>
        <dbReference type="EMBL" id="SUZ74406.1"/>
    </source>
</evidence>
<keyword evidence="4 6" id="KW-1133">Transmembrane helix</keyword>
<feature type="transmembrane region" description="Helical" evidence="6">
    <location>
        <begin position="35"/>
        <end position="52"/>
    </location>
</feature>
<dbReference type="GO" id="GO:0032153">
    <property type="term" value="C:cell division site"/>
    <property type="evidence" value="ECO:0007669"/>
    <property type="project" value="TreeGrafter"/>
</dbReference>
<evidence type="ECO:0008006" key="8">
    <source>
        <dbReference type="Google" id="ProtNLM"/>
    </source>
</evidence>
<proteinExistence type="predicted"/>
<evidence type="ECO:0000256" key="2">
    <source>
        <dbReference type="ARBA" id="ARBA00022692"/>
    </source>
</evidence>
<feature type="transmembrane region" description="Helical" evidence="6">
    <location>
        <begin position="166"/>
        <end position="184"/>
    </location>
</feature>
<evidence type="ECO:0000256" key="1">
    <source>
        <dbReference type="ARBA" id="ARBA00004141"/>
    </source>
</evidence>
<reference evidence="7" key="1">
    <citation type="submission" date="2018-05" db="EMBL/GenBank/DDBJ databases">
        <authorList>
            <person name="Lanie J.A."/>
            <person name="Ng W.-L."/>
            <person name="Kazmierczak K.M."/>
            <person name="Andrzejewski T.M."/>
            <person name="Davidsen T.M."/>
            <person name="Wayne K.J."/>
            <person name="Tettelin H."/>
            <person name="Glass J.I."/>
            <person name="Rusch D."/>
            <person name="Podicherti R."/>
            <person name="Tsui H.-C.T."/>
            <person name="Winkler M.E."/>
        </authorList>
    </citation>
    <scope>NUCLEOTIDE SEQUENCE</scope>
</reference>
<evidence type="ECO:0000256" key="3">
    <source>
        <dbReference type="ARBA" id="ARBA00022960"/>
    </source>
</evidence>
<feature type="transmembrane region" description="Helical" evidence="6">
    <location>
        <begin position="246"/>
        <end position="272"/>
    </location>
</feature>
<accession>A0A381Q4X7</accession>
<feature type="transmembrane region" description="Helical" evidence="6">
    <location>
        <begin position="319"/>
        <end position="342"/>
    </location>
</feature>
<keyword evidence="3" id="KW-0133">Cell shape</keyword>
<dbReference type="GO" id="GO:0005886">
    <property type="term" value="C:plasma membrane"/>
    <property type="evidence" value="ECO:0007669"/>
    <property type="project" value="TreeGrafter"/>
</dbReference>
<dbReference type="PANTHER" id="PTHR30474">
    <property type="entry name" value="CELL CYCLE PROTEIN"/>
    <property type="match status" value="1"/>
</dbReference>
<keyword evidence="2 6" id="KW-0812">Transmembrane</keyword>
<comment type="subcellular location">
    <subcellularLocation>
        <location evidence="1">Membrane</location>
        <topology evidence="1">Multi-pass membrane protein</topology>
    </subcellularLocation>
</comment>
<dbReference type="EMBL" id="UINC01001210">
    <property type="protein sequence ID" value="SUZ74406.1"/>
    <property type="molecule type" value="Genomic_DNA"/>
</dbReference>
<evidence type="ECO:0000256" key="4">
    <source>
        <dbReference type="ARBA" id="ARBA00022989"/>
    </source>
</evidence>
<dbReference type="PANTHER" id="PTHR30474:SF1">
    <property type="entry name" value="PEPTIDOGLYCAN GLYCOSYLTRANSFERASE MRDB"/>
    <property type="match status" value="1"/>
</dbReference>
<dbReference type="GO" id="GO:0015648">
    <property type="term" value="F:lipid-linked peptidoglycan transporter activity"/>
    <property type="evidence" value="ECO:0007669"/>
    <property type="project" value="TreeGrafter"/>
</dbReference>
<feature type="transmembrane region" description="Helical" evidence="6">
    <location>
        <begin position="284"/>
        <end position="307"/>
    </location>
</feature>
<dbReference type="Pfam" id="PF01098">
    <property type="entry name" value="FTSW_RODA_SPOVE"/>
    <property type="match status" value="1"/>
</dbReference>
<feature type="transmembrane region" description="Helical" evidence="6">
    <location>
        <begin position="143"/>
        <end position="159"/>
    </location>
</feature>
<sequence>MLLVPLICIMGIGLTVLYSAVHQDLSILENQSIKLLVGFVAMILAAWLHPRVYLRFAPVLYAIGLISLIAVVFFGTTVKGSQRWLDLPLLPRFQPSELMKVTVPLTVAWFLHDRLLPPRAIEIVVALLVALVPGMLIQLQPDLGTAILVVGAGVLVVLLSGIRWRLVLLSTITVVPLLPAYWFFLMNEYQKKRVFTFFDPESDPLGAGWSIIQSTTALGSGGLLGKGLFEGTQSRLDFLPESHTDFIMAVVGEELGFMGVITLIILYVLVLARGMHIAVQAGDTFGRLVAGSLTLTFFIHVVLNVAVVSGLVPVTGAPLPLVSFGGTSAIALLIGFGIVMSIHTHRGWR</sequence>
<dbReference type="AlphaFoldDB" id="A0A381Q4X7"/>
<gene>
    <name evidence="7" type="ORF">METZ01_LOCUS27260</name>
</gene>
<organism evidence="7">
    <name type="scientific">marine metagenome</name>
    <dbReference type="NCBI Taxonomy" id="408172"/>
    <lineage>
        <taxon>unclassified sequences</taxon>
        <taxon>metagenomes</taxon>
        <taxon>ecological metagenomes</taxon>
    </lineage>
</organism>
<dbReference type="NCBIfam" id="TIGR02210">
    <property type="entry name" value="rodA_shape"/>
    <property type="match status" value="1"/>
</dbReference>
<dbReference type="InterPro" id="IPR011923">
    <property type="entry name" value="RodA/MrdB"/>
</dbReference>
<dbReference type="GO" id="GO:0008360">
    <property type="term" value="P:regulation of cell shape"/>
    <property type="evidence" value="ECO:0007669"/>
    <property type="project" value="UniProtKB-KW"/>
</dbReference>
<evidence type="ECO:0000256" key="6">
    <source>
        <dbReference type="SAM" id="Phobius"/>
    </source>
</evidence>